<dbReference type="PANTHER" id="PTHR42978:SF3">
    <property type="entry name" value="BLR3078 PROTEIN"/>
    <property type="match status" value="1"/>
</dbReference>
<evidence type="ECO:0000256" key="1">
    <source>
        <dbReference type="ARBA" id="ARBA00007749"/>
    </source>
</evidence>
<dbReference type="InterPro" id="IPR051013">
    <property type="entry name" value="MBL_superfamily_lactonases"/>
</dbReference>
<gene>
    <name evidence="6" type="ORF">KME25_19045</name>
</gene>
<name>A0A951PNP8_9CYAN</name>
<dbReference type="GO" id="GO:0016787">
    <property type="term" value="F:hydrolase activity"/>
    <property type="evidence" value="ECO:0007669"/>
    <property type="project" value="UniProtKB-KW"/>
</dbReference>
<keyword evidence="2" id="KW-0479">Metal-binding</keyword>
<dbReference type="InterPro" id="IPR001279">
    <property type="entry name" value="Metallo-B-lactamas"/>
</dbReference>
<proteinExistence type="inferred from homology"/>
<accession>A0A951PNP8</accession>
<dbReference type="InterPro" id="IPR036866">
    <property type="entry name" value="RibonucZ/Hydroxyglut_hydro"/>
</dbReference>
<dbReference type="CDD" id="cd07742">
    <property type="entry name" value="metallo-hydrolase-like_MBL-fold"/>
    <property type="match status" value="1"/>
</dbReference>
<dbReference type="GO" id="GO:0046872">
    <property type="term" value="F:metal ion binding"/>
    <property type="evidence" value="ECO:0007669"/>
    <property type="project" value="UniProtKB-KW"/>
</dbReference>
<dbReference type="EMBL" id="JAHHIF010000026">
    <property type="protein sequence ID" value="MBW4546521.1"/>
    <property type="molecule type" value="Genomic_DNA"/>
</dbReference>
<organism evidence="6 7">
    <name type="scientific">Symplocastrum torsivum CPER-KK1</name>
    <dbReference type="NCBI Taxonomy" id="450513"/>
    <lineage>
        <taxon>Bacteria</taxon>
        <taxon>Bacillati</taxon>
        <taxon>Cyanobacteriota</taxon>
        <taxon>Cyanophyceae</taxon>
        <taxon>Oscillatoriophycideae</taxon>
        <taxon>Oscillatoriales</taxon>
        <taxon>Microcoleaceae</taxon>
        <taxon>Symplocastrum</taxon>
    </lineage>
</organism>
<evidence type="ECO:0000256" key="3">
    <source>
        <dbReference type="ARBA" id="ARBA00022801"/>
    </source>
</evidence>
<evidence type="ECO:0000256" key="2">
    <source>
        <dbReference type="ARBA" id="ARBA00022723"/>
    </source>
</evidence>
<comment type="similarity">
    <text evidence="1">Belongs to the metallo-beta-lactamase superfamily.</text>
</comment>
<keyword evidence="4" id="KW-0862">Zinc</keyword>
<evidence type="ECO:0000313" key="7">
    <source>
        <dbReference type="Proteomes" id="UP000753908"/>
    </source>
</evidence>
<dbReference type="SMART" id="SM00849">
    <property type="entry name" value="Lactamase_B"/>
    <property type="match status" value="1"/>
</dbReference>
<dbReference type="PANTHER" id="PTHR42978">
    <property type="entry name" value="QUORUM-QUENCHING LACTONASE YTNP-RELATED-RELATED"/>
    <property type="match status" value="1"/>
</dbReference>
<dbReference type="SUPFAM" id="SSF56281">
    <property type="entry name" value="Metallo-hydrolase/oxidoreductase"/>
    <property type="match status" value="1"/>
</dbReference>
<protein>
    <submittedName>
        <fullName evidence="6">MBL fold metallo-hydrolase</fullName>
    </submittedName>
</protein>
<dbReference type="AlphaFoldDB" id="A0A951PNP8"/>
<feature type="domain" description="Metallo-beta-lactamase" evidence="5">
    <location>
        <begin position="31"/>
        <end position="252"/>
    </location>
</feature>
<evidence type="ECO:0000313" key="6">
    <source>
        <dbReference type="EMBL" id="MBW4546521.1"/>
    </source>
</evidence>
<sequence>MRIHHLNCGCMCPIGGALFDGFSPGLTARLVCHCLLVETNQGLVLIDTGFGLRDVQSPYSRLSPFFIHFNNIQFERKYTAIHQVEQLGFSASDVRHIVLTHLDFDHAGGLEDFPEATVHIMQVEMDAAQDRGGFIASRRYRPGQWDEVKHWQYYSAGGEPWFGFEAVRNLDGLPPEILLIPLAGHTRGHAGIAIETSEGWLLNAGDAYFYRHEMNPKRHCTPGLRAYQWMMEVDRKARLLNQDRLRELSLDHSRGVRLFCSHDAVEFKAFADPTSKSQN</sequence>
<dbReference type="Gene3D" id="3.60.15.10">
    <property type="entry name" value="Ribonuclease Z/Hydroxyacylglutathione hydrolase-like"/>
    <property type="match status" value="1"/>
</dbReference>
<comment type="caution">
    <text evidence="6">The sequence shown here is derived from an EMBL/GenBank/DDBJ whole genome shotgun (WGS) entry which is preliminary data.</text>
</comment>
<evidence type="ECO:0000259" key="5">
    <source>
        <dbReference type="SMART" id="SM00849"/>
    </source>
</evidence>
<reference evidence="6" key="1">
    <citation type="submission" date="2021-05" db="EMBL/GenBank/DDBJ databases">
        <authorList>
            <person name="Pietrasiak N."/>
            <person name="Ward R."/>
            <person name="Stajich J.E."/>
            <person name="Kurbessoian T."/>
        </authorList>
    </citation>
    <scope>NUCLEOTIDE SEQUENCE</scope>
    <source>
        <strain evidence="6">CPER-KK1</strain>
    </source>
</reference>
<dbReference type="Pfam" id="PF00753">
    <property type="entry name" value="Lactamase_B"/>
    <property type="match status" value="1"/>
</dbReference>
<dbReference type="Proteomes" id="UP000753908">
    <property type="component" value="Unassembled WGS sequence"/>
</dbReference>
<reference evidence="6" key="2">
    <citation type="journal article" date="2022" name="Microbiol. Resour. Announc.">
        <title>Metagenome Sequencing to Explore Phylogenomics of Terrestrial Cyanobacteria.</title>
        <authorList>
            <person name="Ward R.D."/>
            <person name="Stajich J.E."/>
            <person name="Johansen J.R."/>
            <person name="Huntemann M."/>
            <person name="Clum A."/>
            <person name="Foster B."/>
            <person name="Foster B."/>
            <person name="Roux S."/>
            <person name="Palaniappan K."/>
            <person name="Varghese N."/>
            <person name="Mukherjee S."/>
            <person name="Reddy T.B.K."/>
            <person name="Daum C."/>
            <person name="Copeland A."/>
            <person name="Chen I.A."/>
            <person name="Ivanova N.N."/>
            <person name="Kyrpides N.C."/>
            <person name="Shapiro N."/>
            <person name="Eloe-Fadrosh E.A."/>
            <person name="Pietrasiak N."/>
        </authorList>
    </citation>
    <scope>NUCLEOTIDE SEQUENCE</scope>
    <source>
        <strain evidence="6">CPER-KK1</strain>
    </source>
</reference>
<evidence type="ECO:0000256" key="4">
    <source>
        <dbReference type="ARBA" id="ARBA00022833"/>
    </source>
</evidence>
<keyword evidence="3" id="KW-0378">Hydrolase</keyword>